<evidence type="ECO:0000259" key="2">
    <source>
        <dbReference type="PROSITE" id="PS50041"/>
    </source>
</evidence>
<reference evidence="3 4" key="1">
    <citation type="submission" date="2020-04" db="EMBL/GenBank/DDBJ databases">
        <authorList>
            <person name="Alioto T."/>
            <person name="Alioto T."/>
            <person name="Gomez Garrido J."/>
        </authorList>
    </citation>
    <scope>NUCLEOTIDE SEQUENCE [LARGE SCALE GENOMIC DNA]</scope>
</reference>
<evidence type="ECO:0000256" key="1">
    <source>
        <dbReference type="SAM" id="MobiDB-lite"/>
    </source>
</evidence>
<dbReference type="InterPro" id="IPR006170">
    <property type="entry name" value="PBP/GOBP"/>
</dbReference>
<dbReference type="OrthoDB" id="6340082at2759"/>
<feature type="region of interest" description="Disordered" evidence="1">
    <location>
        <begin position="504"/>
        <end position="525"/>
    </location>
</feature>
<dbReference type="EMBL" id="CADEPI010000556">
    <property type="protein sequence ID" value="CAB3387256.1"/>
    <property type="molecule type" value="Genomic_DNA"/>
</dbReference>
<proteinExistence type="predicted"/>
<dbReference type="AlphaFoldDB" id="A0A8S1E449"/>
<organism evidence="3 4">
    <name type="scientific">Cloeon dipterum</name>
    <dbReference type="NCBI Taxonomy" id="197152"/>
    <lineage>
        <taxon>Eukaryota</taxon>
        <taxon>Metazoa</taxon>
        <taxon>Ecdysozoa</taxon>
        <taxon>Arthropoda</taxon>
        <taxon>Hexapoda</taxon>
        <taxon>Insecta</taxon>
        <taxon>Pterygota</taxon>
        <taxon>Palaeoptera</taxon>
        <taxon>Ephemeroptera</taxon>
        <taxon>Pisciforma</taxon>
        <taxon>Baetidae</taxon>
        <taxon>Cloeon</taxon>
    </lineage>
</organism>
<protein>
    <recommendedName>
        <fullName evidence="2">C-type lectin domain-containing protein</fullName>
    </recommendedName>
</protein>
<dbReference type="Proteomes" id="UP000494165">
    <property type="component" value="Unassembled WGS sequence"/>
</dbReference>
<dbReference type="InterPro" id="IPR036728">
    <property type="entry name" value="PBP_GOBP_sf"/>
</dbReference>
<dbReference type="SUPFAM" id="SSF47565">
    <property type="entry name" value="Insect pheromone/odorant-binding proteins"/>
    <property type="match status" value="1"/>
</dbReference>
<dbReference type="PROSITE" id="PS50041">
    <property type="entry name" value="C_TYPE_LECTIN_2"/>
    <property type="match status" value="2"/>
</dbReference>
<feature type="domain" description="C-type lectin" evidence="2">
    <location>
        <begin position="719"/>
        <end position="842"/>
    </location>
</feature>
<dbReference type="Gene3D" id="1.10.238.20">
    <property type="entry name" value="Pheromone/general odorant binding protein domain"/>
    <property type="match status" value="1"/>
</dbReference>
<dbReference type="CDD" id="cd23992">
    <property type="entry name" value="PBP_GOBP"/>
    <property type="match status" value="1"/>
</dbReference>
<accession>A0A8S1E449</accession>
<dbReference type="SUPFAM" id="SSF56436">
    <property type="entry name" value="C-type lectin-like"/>
    <property type="match status" value="2"/>
</dbReference>
<evidence type="ECO:0000313" key="4">
    <source>
        <dbReference type="Proteomes" id="UP000494165"/>
    </source>
</evidence>
<dbReference type="InterPro" id="IPR016187">
    <property type="entry name" value="CTDL_fold"/>
</dbReference>
<feature type="domain" description="C-type lectin" evidence="2">
    <location>
        <begin position="891"/>
        <end position="1010"/>
    </location>
</feature>
<dbReference type="Pfam" id="PF00059">
    <property type="entry name" value="Lectin_C"/>
    <property type="match status" value="1"/>
</dbReference>
<evidence type="ECO:0000313" key="3">
    <source>
        <dbReference type="EMBL" id="CAB3387256.1"/>
    </source>
</evidence>
<comment type="caution">
    <text evidence="3">The sequence shown here is derived from an EMBL/GenBank/DDBJ whole genome shotgun (WGS) entry which is preliminary data.</text>
</comment>
<dbReference type="InterPro" id="IPR016186">
    <property type="entry name" value="C-type_lectin-like/link_sf"/>
</dbReference>
<gene>
    <name evidence="3" type="ORF">CLODIP_2_CD04724</name>
</gene>
<feature type="compositionally biased region" description="Low complexity" evidence="1">
    <location>
        <begin position="562"/>
        <end position="579"/>
    </location>
</feature>
<dbReference type="GO" id="GO:0005549">
    <property type="term" value="F:odorant binding"/>
    <property type="evidence" value="ECO:0007669"/>
    <property type="project" value="InterPro"/>
</dbReference>
<feature type="region of interest" description="Disordered" evidence="1">
    <location>
        <begin position="562"/>
        <end position="587"/>
    </location>
</feature>
<dbReference type="InterPro" id="IPR001304">
    <property type="entry name" value="C-type_lectin-like"/>
</dbReference>
<sequence>MSFQKELCLICERPTADGAILAAHVDQEKLNNWFLNVCGNELAEEIEDEDKICYFCIWQAEFLWKFNGMSDEALIWWNLDLDDAAKELRKHYFEGNIEQCWVPLEEIDLTESEEDETEKYDVELESEAQSNICSRKKICLYCGSGGLADMSFQKTLCLICERPTADGALLAAHVDQEKLQTWFFNVCGYELAEEVEDEDKICYFCIWQAEFLWKFNGMSDEDLVWWNLDLDDAAIELRKHYFEGNIEQCWVQLEEVDLPECEEVETKEKEVESESEAQSNICSEKKKCLYCGSGGLADMSFQKTLCLICESPTADGAVLAVQVDKEKLETWFLNISGLELAEEIEDEDTICYFCLWHAEFHWKFNGMSDEDLIWWNLDLDDAAKELRKHYFEGNIEQCWVQLEEVDLPECEEDEIEEEEVESESEKQSNICSEKKKCLYCAFALCAAQFGQVEMSRSKSHRNLIIKCCGRKSCLNVPPKRVNRTLATRITQTRITQSAKTFSIKRTTSSPDGNIVMESTEVPPSEDADTEAMMEITENINAVTQTESQQSLTSAAFTETNISSGKLTTSPSSSGSSKNSENTVKESTVGTVVQTNFIPTEKNLTSTTVSLGTVSADSSINALLSTSSISNKTTSENSTTGTNSISTTRSNDETLTTTSPSSVSTSTSDFQAAVSSGAPVSNDPIVIYDCSGLSCLRNNSLFDRDGVLNDAKAYGSWREICGELYLFGKSIVTWKENLKRCCSIGMKPIAFETFDQFNCLKKLTTQEVWKYSSNYWTAARQVWSNDLFQWCSLSPPERFANLTTMWANGFPDNATSKYCVHLSVPKTELTEKNCSFKFIFSCKGSPTPAPRCFTPVCPKDACSKDNALYSPGLDNVTKFLTKPTQYGLWKSMNYRVYMFSKENKTWNDARMTCCSIGMKLLSLDADFKYNVLSQLLGEDSASLSAKYWTSGTDNGCPGAFGWCASNRLVRAPIWAPGEPRIGNYCVIADVTSSSTSLKTSDCGVTLRFICETRDTSNSTSGGDAIKDECASNFNVSIAEQDNIFNSTSFNARIKCFLRCVGEFGGMVVNGRIVDEQLIKLAEALSNNDEAKLMKNLGAVDECTNIKGMDECDTIASAYQCGQEKAPDLVANAIKAVELNSTGEVSPLQPILGQCITDFDCSVDPSWNTAFLSRKCKDLNFFPGTFLILNFK</sequence>
<dbReference type="SMART" id="SM00034">
    <property type="entry name" value="CLECT"/>
    <property type="match status" value="1"/>
</dbReference>
<dbReference type="CDD" id="cd00037">
    <property type="entry name" value="CLECT"/>
    <property type="match status" value="2"/>
</dbReference>
<dbReference type="Gene3D" id="3.10.100.10">
    <property type="entry name" value="Mannose-Binding Protein A, subunit A"/>
    <property type="match status" value="2"/>
</dbReference>
<keyword evidence="4" id="KW-1185">Reference proteome</keyword>
<dbReference type="SMART" id="SM00708">
    <property type="entry name" value="PhBP"/>
    <property type="match status" value="1"/>
</dbReference>
<feature type="region of interest" description="Disordered" evidence="1">
    <location>
        <begin position="629"/>
        <end position="665"/>
    </location>
</feature>
<name>A0A8S1E449_9INSE</name>